<evidence type="ECO:0000313" key="3">
    <source>
        <dbReference type="Proteomes" id="UP000003374"/>
    </source>
</evidence>
<accession>A4BR04</accession>
<evidence type="ECO:0000313" key="2">
    <source>
        <dbReference type="EMBL" id="EAR22004.1"/>
    </source>
</evidence>
<feature type="compositionally biased region" description="Polar residues" evidence="1">
    <location>
        <begin position="290"/>
        <end position="301"/>
    </location>
</feature>
<name>A4BR04_9GAMM</name>
<dbReference type="Proteomes" id="UP000003374">
    <property type="component" value="Unassembled WGS sequence"/>
</dbReference>
<reference evidence="2 3" key="1">
    <citation type="submission" date="2006-02" db="EMBL/GenBank/DDBJ databases">
        <authorList>
            <person name="Waterbury J."/>
            <person name="Ferriera S."/>
            <person name="Johnson J."/>
            <person name="Kravitz S."/>
            <person name="Halpern A."/>
            <person name="Remington K."/>
            <person name="Beeson K."/>
            <person name="Tran B."/>
            <person name="Rogers Y.-H."/>
            <person name="Friedman R."/>
            <person name="Venter J.C."/>
        </authorList>
    </citation>
    <scope>NUCLEOTIDE SEQUENCE [LARGE SCALE GENOMIC DNA]</scope>
    <source>
        <strain evidence="2 3">Nb-231</strain>
    </source>
</reference>
<dbReference type="OrthoDB" id="5525274at2"/>
<dbReference type="EMBL" id="AAOF01000005">
    <property type="protein sequence ID" value="EAR22004.1"/>
    <property type="molecule type" value="Genomic_DNA"/>
</dbReference>
<comment type="caution">
    <text evidence="2">The sequence shown here is derived from an EMBL/GenBank/DDBJ whole genome shotgun (WGS) entry which is preliminary data.</text>
</comment>
<organism evidence="2 3">
    <name type="scientific">Nitrococcus mobilis Nb-231</name>
    <dbReference type="NCBI Taxonomy" id="314278"/>
    <lineage>
        <taxon>Bacteria</taxon>
        <taxon>Pseudomonadati</taxon>
        <taxon>Pseudomonadota</taxon>
        <taxon>Gammaproteobacteria</taxon>
        <taxon>Chromatiales</taxon>
        <taxon>Ectothiorhodospiraceae</taxon>
        <taxon>Nitrococcus</taxon>
    </lineage>
</organism>
<dbReference type="HOGENOM" id="CLU_526560_0_0_6"/>
<dbReference type="eggNOG" id="ENOG5032V12">
    <property type="taxonomic scope" value="Bacteria"/>
</dbReference>
<keyword evidence="3" id="KW-1185">Reference proteome</keyword>
<sequence length="480" mass="52533">MDSVFIGHLETRYRLPPSRMAERRRLDRILQAVLDESLERALERIGIAPEEELCIRRIQVLVRLPMNLTDPELTRAWSLALAEGVRDALDKGSSDSVARYANRRQALMDFAIGIAAADYRRAWAWRQLGFGDASGVGDGPRTLCLALIQEPTAIVPVLAALANLGGLQPLCERLEAESWVALAMAALEVAGVDAEQVMVPTASVEPDRWQEAQVRRMLATSQLSQALAPLIERAGPPRLALTALVLLASEPAVLRWQADDVRLVLALAAHELAALTPAPAHPALPTALHSSATQRSDTTALLSGPQELPAGALRQQGITQMGGLLFLINLLEALALPDALVADERFEQRSLRWVLHRLALYLLPVAESDPAALAFIGLGPEEPPPTQDQEPPTTEELEAVSGWAEQLSAALRERLDWPEVADAQLLDRVCRRRAQVVADPGWIEVRFALEEVSTAIRRAGLDLNPGFLPWLEAVVKFIYE</sequence>
<feature type="region of interest" description="Disordered" evidence="1">
    <location>
        <begin position="285"/>
        <end position="304"/>
    </location>
</feature>
<proteinExistence type="predicted"/>
<dbReference type="STRING" id="314278.NB231_06436"/>
<protein>
    <submittedName>
        <fullName evidence="2">Uncharacterized protein</fullName>
    </submittedName>
</protein>
<gene>
    <name evidence="2" type="ORF">NB231_06436</name>
</gene>
<dbReference type="RefSeq" id="WP_005000653.1">
    <property type="nucleotide sequence ID" value="NZ_CH672427.1"/>
</dbReference>
<dbReference type="AlphaFoldDB" id="A4BR04"/>
<evidence type="ECO:0000256" key="1">
    <source>
        <dbReference type="SAM" id="MobiDB-lite"/>
    </source>
</evidence>